<proteinExistence type="predicted"/>
<dbReference type="EMBL" id="JH597776">
    <property type="status" value="NOT_ANNOTATED_CDS"/>
    <property type="molecule type" value="Genomic_DNA"/>
</dbReference>
<dbReference type="VEuPathDB" id="FungiDB:HpaG800121"/>
<evidence type="ECO:0000313" key="1">
    <source>
        <dbReference type="EnsemblProtists" id="HpaP800121"/>
    </source>
</evidence>
<keyword evidence="2" id="KW-1185">Reference proteome</keyword>
<dbReference type="HOGENOM" id="CLU_2502703_0_0_1"/>
<dbReference type="Proteomes" id="UP000011713">
    <property type="component" value="Unassembled WGS sequence"/>
</dbReference>
<protein>
    <submittedName>
        <fullName evidence="1">Uncharacterized protein</fullName>
    </submittedName>
</protein>
<reference evidence="2" key="1">
    <citation type="journal article" date="2010" name="Science">
        <title>Signatures of adaptation to obligate biotrophy in the Hyaloperonospora arabidopsidis genome.</title>
        <authorList>
            <person name="Baxter L."/>
            <person name="Tripathy S."/>
            <person name="Ishaque N."/>
            <person name="Boot N."/>
            <person name="Cabral A."/>
            <person name="Kemen E."/>
            <person name="Thines M."/>
            <person name="Ah-Fong A."/>
            <person name="Anderson R."/>
            <person name="Badejoko W."/>
            <person name="Bittner-Eddy P."/>
            <person name="Boore J.L."/>
            <person name="Chibucos M.C."/>
            <person name="Coates M."/>
            <person name="Dehal P."/>
            <person name="Delehaunty K."/>
            <person name="Dong S."/>
            <person name="Downton P."/>
            <person name="Dumas B."/>
            <person name="Fabro G."/>
            <person name="Fronick C."/>
            <person name="Fuerstenberg S.I."/>
            <person name="Fulton L."/>
            <person name="Gaulin E."/>
            <person name="Govers F."/>
            <person name="Hughes L."/>
            <person name="Humphray S."/>
            <person name="Jiang R.H."/>
            <person name="Judelson H."/>
            <person name="Kamoun S."/>
            <person name="Kyung K."/>
            <person name="Meijer H."/>
            <person name="Minx P."/>
            <person name="Morris P."/>
            <person name="Nelson J."/>
            <person name="Phuntumart V."/>
            <person name="Qutob D."/>
            <person name="Rehmany A."/>
            <person name="Rougon-Cardoso A."/>
            <person name="Ryden P."/>
            <person name="Torto-Alalibo T."/>
            <person name="Studholme D."/>
            <person name="Wang Y."/>
            <person name="Win J."/>
            <person name="Wood J."/>
            <person name="Clifton S.W."/>
            <person name="Rogers J."/>
            <person name="Van den Ackerveken G."/>
            <person name="Jones J.D."/>
            <person name="McDowell J.M."/>
            <person name="Beynon J."/>
            <person name="Tyler B.M."/>
        </authorList>
    </citation>
    <scope>NUCLEOTIDE SEQUENCE [LARGE SCALE GENOMIC DNA]</scope>
    <source>
        <strain evidence="2">Emoy2</strain>
    </source>
</reference>
<organism evidence="1 2">
    <name type="scientific">Hyaloperonospora arabidopsidis (strain Emoy2)</name>
    <name type="common">Downy mildew agent</name>
    <name type="synonym">Peronospora arabidopsidis</name>
    <dbReference type="NCBI Taxonomy" id="559515"/>
    <lineage>
        <taxon>Eukaryota</taxon>
        <taxon>Sar</taxon>
        <taxon>Stramenopiles</taxon>
        <taxon>Oomycota</taxon>
        <taxon>Peronosporomycetes</taxon>
        <taxon>Peronosporales</taxon>
        <taxon>Peronosporaceae</taxon>
        <taxon>Hyaloperonospora</taxon>
    </lineage>
</organism>
<dbReference type="AlphaFoldDB" id="M4B1H4"/>
<reference evidence="1" key="2">
    <citation type="submission" date="2015-06" db="UniProtKB">
        <authorList>
            <consortium name="EnsemblProtists"/>
        </authorList>
    </citation>
    <scope>IDENTIFICATION</scope>
    <source>
        <strain evidence="1">Emoy2</strain>
    </source>
</reference>
<sequence>MGDFPPKERVPASWLPGGSGLYLLLQLVADWEVTAVFARTKTLANVVFEPTPFRTSALNWRLRPLGQLTCVYANLSCATKLLQPAR</sequence>
<accession>M4B1H4</accession>
<dbReference type="InParanoid" id="M4B1H4"/>
<dbReference type="EnsemblProtists" id="HpaT800121">
    <property type="protein sequence ID" value="HpaP800121"/>
    <property type="gene ID" value="HpaG800121"/>
</dbReference>
<evidence type="ECO:0000313" key="2">
    <source>
        <dbReference type="Proteomes" id="UP000011713"/>
    </source>
</evidence>
<name>M4B1H4_HYAAE</name>